<dbReference type="GO" id="GO:0003735">
    <property type="term" value="F:structural constituent of ribosome"/>
    <property type="evidence" value="ECO:0007669"/>
    <property type="project" value="InterPro"/>
</dbReference>
<dbReference type="NCBIfam" id="NF004612">
    <property type="entry name" value="PRK05943.1"/>
    <property type="match status" value="1"/>
</dbReference>
<proteinExistence type="predicted"/>
<dbReference type="InterPro" id="IPR011035">
    <property type="entry name" value="Ribosomal_bL25/Gln-tRNA_synth"/>
</dbReference>
<dbReference type="GO" id="GO:0005840">
    <property type="term" value="C:ribosome"/>
    <property type="evidence" value="ECO:0007669"/>
    <property type="project" value="UniProtKB-KW"/>
</dbReference>
<evidence type="ECO:0000259" key="4">
    <source>
        <dbReference type="Pfam" id="PF01386"/>
    </source>
</evidence>
<evidence type="ECO:0000313" key="6">
    <source>
        <dbReference type="Proteomes" id="UP000729701"/>
    </source>
</evidence>
<dbReference type="SUPFAM" id="SSF50715">
    <property type="entry name" value="Ribosomal protein L25-like"/>
    <property type="match status" value="1"/>
</dbReference>
<dbReference type="Proteomes" id="UP000729701">
    <property type="component" value="Unassembled WGS sequence"/>
</dbReference>
<dbReference type="AlphaFoldDB" id="A0A951QNF6"/>
<dbReference type="InterPro" id="IPR020056">
    <property type="entry name" value="Rbsml_bL25/Gln-tRNA_synth_N"/>
</dbReference>
<feature type="region of interest" description="Disordered" evidence="3">
    <location>
        <begin position="1"/>
        <end position="20"/>
    </location>
</feature>
<protein>
    <submittedName>
        <fullName evidence="5">50S ribosomal protein L25</fullName>
    </submittedName>
</protein>
<keyword evidence="2" id="KW-0687">Ribonucleoprotein</keyword>
<feature type="domain" description="Large ribosomal subunit protein bL25 L25" evidence="4">
    <location>
        <begin position="5"/>
        <end position="99"/>
    </location>
</feature>
<evidence type="ECO:0000256" key="1">
    <source>
        <dbReference type="ARBA" id="ARBA00022980"/>
    </source>
</evidence>
<keyword evidence="1 5" id="KW-0689">Ribosomal protein</keyword>
<reference evidence="5" key="1">
    <citation type="submission" date="2021-05" db="EMBL/GenBank/DDBJ databases">
        <authorList>
            <person name="Pietrasiak N."/>
            <person name="Ward R."/>
            <person name="Stajich J.E."/>
            <person name="Kurbessoian T."/>
        </authorList>
    </citation>
    <scope>NUCLEOTIDE SEQUENCE</scope>
    <source>
        <strain evidence="5">GSE-NOS-MK-12-04C</strain>
    </source>
</reference>
<dbReference type="CDD" id="cd00495">
    <property type="entry name" value="Ribosomal_L25_TL5_CTC"/>
    <property type="match status" value="1"/>
</dbReference>
<dbReference type="Gene3D" id="2.40.240.10">
    <property type="entry name" value="Ribosomal Protein L25, Chain P"/>
    <property type="match status" value="1"/>
</dbReference>
<evidence type="ECO:0000313" key="5">
    <source>
        <dbReference type="EMBL" id="MBW4669036.1"/>
    </source>
</evidence>
<sequence>MEITIECQKRPEGSKPNALRRSGKIPANLYGHNGAESISLVVDTKVIERLLKQIPVSKAGFDSKKAFEVSIPELNWRGGTVIREVQKNPAKGSLYHISFFAAKG</sequence>
<organism evidence="5 6">
    <name type="scientific">Cyanomargarita calcarea GSE-NOS-MK-12-04C</name>
    <dbReference type="NCBI Taxonomy" id="2839659"/>
    <lineage>
        <taxon>Bacteria</taxon>
        <taxon>Bacillati</taxon>
        <taxon>Cyanobacteriota</taxon>
        <taxon>Cyanophyceae</taxon>
        <taxon>Nostocales</taxon>
        <taxon>Cyanomargaritaceae</taxon>
        <taxon>Cyanomargarita</taxon>
    </lineage>
</organism>
<gene>
    <name evidence="5" type="primary">rplY</name>
    <name evidence="5" type="ORF">KME60_16820</name>
</gene>
<evidence type="ECO:0000256" key="2">
    <source>
        <dbReference type="ARBA" id="ARBA00023274"/>
    </source>
</evidence>
<comment type="caution">
    <text evidence="5">The sequence shown here is derived from an EMBL/GenBank/DDBJ whole genome shotgun (WGS) entry which is preliminary data.</text>
</comment>
<name>A0A951QNF6_9CYAN</name>
<dbReference type="Pfam" id="PF01386">
    <property type="entry name" value="Ribosomal_L25p"/>
    <property type="match status" value="1"/>
</dbReference>
<evidence type="ECO:0000256" key="3">
    <source>
        <dbReference type="SAM" id="MobiDB-lite"/>
    </source>
</evidence>
<dbReference type="GO" id="GO:0006412">
    <property type="term" value="P:translation"/>
    <property type="evidence" value="ECO:0007669"/>
    <property type="project" value="InterPro"/>
</dbReference>
<dbReference type="InterPro" id="IPR029751">
    <property type="entry name" value="Ribosomal_L25_dom"/>
</dbReference>
<dbReference type="GO" id="GO:1990904">
    <property type="term" value="C:ribonucleoprotein complex"/>
    <property type="evidence" value="ECO:0007669"/>
    <property type="project" value="UniProtKB-KW"/>
</dbReference>
<dbReference type="EMBL" id="JAHHGZ010000017">
    <property type="protein sequence ID" value="MBW4669036.1"/>
    <property type="molecule type" value="Genomic_DNA"/>
</dbReference>
<accession>A0A951QNF6</accession>
<reference evidence="5" key="2">
    <citation type="journal article" date="2022" name="Microbiol. Resour. Announc.">
        <title>Metagenome Sequencing to Explore Phylogenomics of Terrestrial Cyanobacteria.</title>
        <authorList>
            <person name="Ward R.D."/>
            <person name="Stajich J.E."/>
            <person name="Johansen J.R."/>
            <person name="Huntemann M."/>
            <person name="Clum A."/>
            <person name="Foster B."/>
            <person name="Foster B."/>
            <person name="Roux S."/>
            <person name="Palaniappan K."/>
            <person name="Varghese N."/>
            <person name="Mukherjee S."/>
            <person name="Reddy T.B.K."/>
            <person name="Daum C."/>
            <person name="Copeland A."/>
            <person name="Chen I.A."/>
            <person name="Ivanova N.N."/>
            <person name="Kyrpides N.C."/>
            <person name="Shapiro N."/>
            <person name="Eloe-Fadrosh E.A."/>
            <person name="Pietrasiak N."/>
        </authorList>
    </citation>
    <scope>NUCLEOTIDE SEQUENCE</scope>
    <source>
        <strain evidence="5">GSE-NOS-MK-12-04C</strain>
    </source>
</reference>